<dbReference type="Proteomes" id="UP000002139">
    <property type="component" value="Chromosome"/>
</dbReference>
<dbReference type="BioCyc" id="SCEL448385:SCE_RS00735-MONOMER"/>
<sequence length="678" mass="70979">MRPRRLRHALAVVALVASAGIAGCSWWPSEGPSAARQDVRRAGGQPPAAPPSPAASGGFAAGGPQPAAAPQGTPPQARPLLLLTDPAVLAELEAAGLDFGSVLTGAPRAPASLSALSRTAELASIARVLADDLRQVQRADPRSGTSIARHAHRLFDERWLSAEGARFELIGVVNRMDRRPFDASACGETRLVYRLAYATKAPGGAAGATSAAGASVATPAPAAASRLPMTASFELRAPAGDALSCRRLAQAWSRAGALSRPDLVRFLTSPEGPLAPGAADRAHLARLVVNLQSVRWPSTVRPDLGGHAEYVLRAFRWDARAGRYAPLALENTPDVARLSRDPARRERLRAWLSAPENLARVDEGTALLPEEFLATKALSATPHGLARRANRPFRVLFEPRDFAGVDFGGLSRVRSPEGLLRRLDQMTCPGCHQSGSVAGFHLLGQEPPGRVHDALFTVESAHLAGDLPRRRAVVEAIARGAAPDDEVPYPERGDGARGGYGARCGLGDPSFAGWACAEGLVCSAYDAPQEDRATVGVCLPAAPEVGDPCQVGAVVPHADPHRDRAAAAQPGACPLAAVCNTSPVGFPGGMCTSSCVALPEEGVCGAIAVLDPFNRCLARGTVFTECLSRHVTPAGLRRCSSEAPCREDYVCARTSSGEGACIPPYFLFQLRVDGHAVP</sequence>
<dbReference type="RefSeq" id="WP_012232778.1">
    <property type="nucleotide sequence ID" value="NC_010162.1"/>
</dbReference>
<name>A9GLN6_SORC5</name>
<accession>A9GLN6</accession>
<evidence type="ECO:0000313" key="2">
    <source>
        <dbReference type="EMBL" id="CAN90300.1"/>
    </source>
</evidence>
<evidence type="ECO:0000313" key="3">
    <source>
        <dbReference type="Proteomes" id="UP000002139"/>
    </source>
</evidence>
<feature type="region of interest" description="Disordered" evidence="1">
    <location>
        <begin position="30"/>
        <end position="78"/>
    </location>
</feature>
<dbReference type="eggNOG" id="ENOG502ZCKB">
    <property type="taxonomic scope" value="Bacteria"/>
</dbReference>
<proteinExistence type="predicted"/>
<dbReference type="PROSITE" id="PS51257">
    <property type="entry name" value="PROKAR_LIPOPROTEIN"/>
    <property type="match status" value="1"/>
</dbReference>
<dbReference type="EMBL" id="AM746676">
    <property type="protein sequence ID" value="CAN90300.1"/>
    <property type="molecule type" value="Genomic_DNA"/>
</dbReference>
<keyword evidence="3" id="KW-1185">Reference proteome</keyword>
<dbReference type="OrthoDB" id="9807520at2"/>
<gene>
    <name evidence="2" type="ordered locus">sce0143</name>
</gene>
<dbReference type="KEGG" id="scl:sce0143"/>
<organism evidence="2 3">
    <name type="scientific">Sorangium cellulosum (strain So ce56)</name>
    <name type="common">Polyangium cellulosum (strain So ce56)</name>
    <dbReference type="NCBI Taxonomy" id="448385"/>
    <lineage>
        <taxon>Bacteria</taxon>
        <taxon>Pseudomonadati</taxon>
        <taxon>Myxococcota</taxon>
        <taxon>Polyangia</taxon>
        <taxon>Polyangiales</taxon>
        <taxon>Polyangiaceae</taxon>
        <taxon>Sorangium</taxon>
    </lineage>
</organism>
<dbReference type="HOGENOM" id="CLU_026849_0_0_7"/>
<protein>
    <submittedName>
        <fullName evidence="2">Uncharacterized protein</fullName>
    </submittedName>
</protein>
<dbReference type="AlphaFoldDB" id="A9GLN6"/>
<feature type="compositionally biased region" description="Low complexity" evidence="1">
    <location>
        <begin position="54"/>
        <end position="71"/>
    </location>
</feature>
<reference evidence="2 3" key="1">
    <citation type="journal article" date="2007" name="Nat. Biotechnol.">
        <title>Complete genome sequence of the myxobacterium Sorangium cellulosum.</title>
        <authorList>
            <person name="Schneiker S."/>
            <person name="Perlova O."/>
            <person name="Kaiser O."/>
            <person name="Gerth K."/>
            <person name="Alici A."/>
            <person name="Altmeyer M.O."/>
            <person name="Bartels D."/>
            <person name="Bekel T."/>
            <person name="Beyer S."/>
            <person name="Bode E."/>
            <person name="Bode H.B."/>
            <person name="Bolten C.J."/>
            <person name="Choudhuri J.V."/>
            <person name="Doss S."/>
            <person name="Elnakady Y.A."/>
            <person name="Frank B."/>
            <person name="Gaigalat L."/>
            <person name="Goesmann A."/>
            <person name="Groeger C."/>
            <person name="Gross F."/>
            <person name="Jelsbak L."/>
            <person name="Jelsbak L."/>
            <person name="Kalinowski J."/>
            <person name="Kegler C."/>
            <person name="Knauber T."/>
            <person name="Konietzny S."/>
            <person name="Kopp M."/>
            <person name="Krause L."/>
            <person name="Krug D."/>
            <person name="Linke B."/>
            <person name="Mahmud T."/>
            <person name="Martinez-Arias R."/>
            <person name="McHardy A.C."/>
            <person name="Merai M."/>
            <person name="Meyer F."/>
            <person name="Mormann S."/>
            <person name="Munoz-Dorado J."/>
            <person name="Perez J."/>
            <person name="Pradella S."/>
            <person name="Rachid S."/>
            <person name="Raddatz G."/>
            <person name="Rosenau F."/>
            <person name="Rueckert C."/>
            <person name="Sasse F."/>
            <person name="Scharfe M."/>
            <person name="Schuster S.C."/>
            <person name="Suen G."/>
            <person name="Treuner-Lange A."/>
            <person name="Velicer G.J."/>
            <person name="Vorholter F.-J."/>
            <person name="Weissman K.J."/>
            <person name="Welch R.D."/>
            <person name="Wenzel S.C."/>
            <person name="Whitworth D.E."/>
            <person name="Wilhelm S."/>
            <person name="Wittmann C."/>
            <person name="Bloecker H."/>
            <person name="Puehler A."/>
            <person name="Mueller R."/>
        </authorList>
    </citation>
    <scope>NUCLEOTIDE SEQUENCE [LARGE SCALE GENOMIC DNA]</scope>
    <source>
        <strain evidence="3">So ce56</strain>
    </source>
</reference>
<evidence type="ECO:0000256" key="1">
    <source>
        <dbReference type="SAM" id="MobiDB-lite"/>
    </source>
</evidence>